<dbReference type="CDD" id="cd01392">
    <property type="entry name" value="HTH_LacI"/>
    <property type="match status" value="1"/>
</dbReference>
<evidence type="ECO:0000256" key="2">
    <source>
        <dbReference type="ARBA" id="ARBA00023125"/>
    </source>
</evidence>
<dbReference type="PROSITE" id="PS50932">
    <property type="entry name" value="HTH_LACI_2"/>
    <property type="match status" value="1"/>
</dbReference>
<protein>
    <submittedName>
        <fullName evidence="5">Transcriptional regulator</fullName>
    </submittedName>
</protein>
<dbReference type="SMART" id="SM00354">
    <property type="entry name" value="HTH_LACI"/>
    <property type="match status" value="1"/>
</dbReference>
<dbReference type="InterPro" id="IPR046335">
    <property type="entry name" value="LacI/GalR-like_sensor"/>
</dbReference>
<dbReference type="SUPFAM" id="SSF47413">
    <property type="entry name" value="lambda repressor-like DNA-binding domains"/>
    <property type="match status" value="1"/>
</dbReference>
<sequence>MRAMESTRRSRGQVTLAQVAEAAGVSLATASKAMNGRGTVSASTAERVAEVAQSLGYALRPRRAQSRRRIALHLEVADSPYVMGVLAGAESAARGAGADLLVISSEKQGISRAWMAQAAGDGVEGVVALTTPIDSRHVRWSRSLNLPLIVIDPILREADVDGLLAVSATNWEGGRSALQHLLDLGHRRIGLLNGPAGSVPGRQRTEGYRSALAAAGIEVDEQLIHGGDFSAELGEEGTARMLALADPPTALFATSDNLAHGAMRAARAHGLEIPAQLSIVGFDDTMITRWTQPQLTAVSQPLFEMGQVAVERLLALLDDPRRFAHPFELRTRLMVRGTTAGPPDPGRAEQG</sequence>
<evidence type="ECO:0000256" key="3">
    <source>
        <dbReference type="ARBA" id="ARBA00023163"/>
    </source>
</evidence>
<name>A0ABQ5RC30_9MICO</name>
<dbReference type="PANTHER" id="PTHR30146:SF153">
    <property type="entry name" value="LACTOSE OPERON REPRESSOR"/>
    <property type="match status" value="1"/>
</dbReference>
<dbReference type="Gene3D" id="1.10.260.40">
    <property type="entry name" value="lambda repressor-like DNA-binding domains"/>
    <property type="match status" value="1"/>
</dbReference>
<dbReference type="InterPro" id="IPR000843">
    <property type="entry name" value="HTH_LacI"/>
</dbReference>
<dbReference type="Gene3D" id="3.40.50.2300">
    <property type="match status" value="2"/>
</dbReference>
<organism evidence="5 6">
    <name type="scientific">Brachybacterium conglomeratum</name>
    <dbReference type="NCBI Taxonomy" id="47846"/>
    <lineage>
        <taxon>Bacteria</taxon>
        <taxon>Bacillati</taxon>
        <taxon>Actinomycetota</taxon>
        <taxon>Actinomycetes</taxon>
        <taxon>Micrococcales</taxon>
        <taxon>Dermabacteraceae</taxon>
        <taxon>Brachybacterium</taxon>
    </lineage>
</organism>
<comment type="caution">
    <text evidence="5">The sequence shown here is derived from an EMBL/GenBank/DDBJ whole genome shotgun (WGS) entry which is preliminary data.</text>
</comment>
<dbReference type="PANTHER" id="PTHR30146">
    <property type="entry name" value="LACI-RELATED TRANSCRIPTIONAL REPRESSOR"/>
    <property type="match status" value="1"/>
</dbReference>
<dbReference type="Proteomes" id="UP001144451">
    <property type="component" value="Unassembled WGS sequence"/>
</dbReference>
<keyword evidence="6" id="KW-1185">Reference proteome</keyword>
<evidence type="ECO:0000259" key="4">
    <source>
        <dbReference type="PROSITE" id="PS50932"/>
    </source>
</evidence>
<dbReference type="InterPro" id="IPR028082">
    <property type="entry name" value="Peripla_BP_I"/>
</dbReference>
<dbReference type="Pfam" id="PF00356">
    <property type="entry name" value="LacI"/>
    <property type="match status" value="1"/>
</dbReference>
<proteinExistence type="predicted"/>
<evidence type="ECO:0000256" key="1">
    <source>
        <dbReference type="ARBA" id="ARBA00023015"/>
    </source>
</evidence>
<evidence type="ECO:0000313" key="5">
    <source>
        <dbReference type="EMBL" id="GLI29466.1"/>
    </source>
</evidence>
<dbReference type="SUPFAM" id="SSF53822">
    <property type="entry name" value="Periplasmic binding protein-like I"/>
    <property type="match status" value="1"/>
</dbReference>
<keyword evidence="2" id="KW-0238">DNA-binding</keyword>
<feature type="domain" description="HTH lacI-type" evidence="4">
    <location>
        <begin position="14"/>
        <end position="68"/>
    </location>
</feature>
<dbReference type="Pfam" id="PF13377">
    <property type="entry name" value="Peripla_BP_3"/>
    <property type="match status" value="1"/>
</dbReference>
<gene>
    <name evidence="5" type="ORF">BCONGLO52_03070</name>
</gene>
<keyword evidence="1" id="KW-0805">Transcription regulation</keyword>
<dbReference type="CDD" id="cd06296">
    <property type="entry name" value="PBP1_CatR-like"/>
    <property type="match status" value="1"/>
</dbReference>
<evidence type="ECO:0000313" key="6">
    <source>
        <dbReference type="Proteomes" id="UP001144451"/>
    </source>
</evidence>
<accession>A0ABQ5RC30</accession>
<reference evidence="5" key="1">
    <citation type="submission" date="2022-12" db="EMBL/GenBank/DDBJ databases">
        <title>Reference genome sequencing for broad-spectrum identification of bacterial and archaeal isolates by mass spectrometry.</title>
        <authorList>
            <person name="Sekiguchi Y."/>
            <person name="Tourlousse D.M."/>
        </authorList>
    </citation>
    <scope>NUCLEOTIDE SEQUENCE</scope>
    <source>
        <strain evidence="5">5-2</strain>
    </source>
</reference>
<dbReference type="InterPro" id="IPR010982">
    <property type="entry name" value="Lambda_DNA-bd_dom_sf"/>
</dbReference>
<dbReference type="EMBL" id="BSDQ01000001">
    <property type="protein sequence ID" value="GLI29466.1"/>
    <property type="molecule type" value="Genomic_DNA"/>
</dbReference>
<keyword evidence="3" id="KW-0804">Transcription</keyword>